<sequence length="270" mass="28723">MLTNQKVAIIGIGKMGETLARALVEGEVLSKDQVFATAKHPGTAEEKAKALGIRACRNEEAVREARILVLSVKPQVMEEALLSIASELTPEHLLISTAASVSTSFIEKTIGKEIPVIRTMPNTPCLLRNGMTGIAAGTHVRQEHMDVTRAMFESMGRCMILDEKHMDAVTGLSGSGPAFMYVVLESLAEGGVKVGLPRDVATELVAQTMLGAAKMVLETREHPAKLKDGVTTPAGCTIDGLLELEEGGLRVALIKAVVGATERASELLDE</sequence>
<evidence type="ECO:0000259" key="5">
    <source>
        <dbReference type="Pfam" id="PF14748"/>
    </source>
</evidence>
<dbReference type="Pfam" id="PF03807">
    <property type="entry name" value="F420_oxidored"/>
    <property type="match status" value="1"/>
</dbReference>
<dbReference type="Gene3D" id="1.10.3730.10">
    <property type="entry name" value="ProC C-terminal domain-like"/>
    <property type="match status" value="1"/>
</dbReference>
<dbReference type="InterPro" id="IPR053790">
    <property type="entry name" value="P5CR-like_CS"/>
</dbReference>
<dbReference type="NCBIfam" id="TIGR00112">
    <property type="entry name" value="proC"/>
    <property type="match status" value="1"/>
</dbReference>
<feature type="domain" description="Pyrroline-5-carboxylate reductase dimerisation" evidence="5">
    <location>
        <begin position="163"/>
        <end position="267"/>
    </location>
</feature>
<dbReference type="InterPro" id="IPR036291">
    <property type="entry name" value="NAD(P)-bd_dom_sf"/>
</dbReference>
<dbReference type="PIRSF" id="PIRSF000193">
    <property type="entry name" value="Pyrrol-5-carb_rd"/>
    <property type="match status" value="1"/>
</dbReference>
<dbReference type="EMBL" id="UINC01041278">
    <property type="protein sequence ID" value="SVB42329.1"/>
    <property type="molecule type" value="Genomic_DNA"/>
</dbReference>
<gene>
    <name evidence="6" type="ORF">METZ01_LOCUS195183</name>
</gene>
<protein>
    <recommendedName>
        <fullName evidence="7">Pyrroline-5-carboxylate reductase dimerisation domain-containing protein</fullName>
    </recommendedName>
</protein>
<dbReference type="InterPro" id="IPR029036">
    <property type="entry name" value="P5CR_dimer"/>
</dbReference>
<dbReference type="PROSITE" id="PS00521">
    <property type="entry name" value="P5CR"/>
    <property type="match status" value="1"/>
</dbReference>
<dbReference type="AlphaFoldDB" id="A0A382DW09"/>
<proteinExistence type="inferred from homology"/>
<dbReference type="HAMAP" id="MF_01925">
    <property type="entry name" value="P5C_reductase"/>
    <property type="match status" value="1"/>
</dbReference>
<dbReference type="GO" id="GO:0004735">
    <property type="term" value="F:pyrroline-5-carboxylate reductase activity"/>
    <property type="evidence" value="ECO:0007669"/>
    <property type="project" value="InterPro"/>
</dbReference>
<dbReference type="SUPFAM" id="SSF48179">
    <property type="entry name" value="6-phosphogluconate dehydrogenase C-terminal domain-like"/>
    <property type="match status" value="1"/>
</dbReference>
<accession>A0A382DW09</accession>
<dbReference type="InterPro" id="IPR008927">
    <property type="entry name" value="6-PGluconate_DH-like_C_sf"/>
</dbReference>
<dbReference type="InterPro" id="IPR000304">
    <property type="entry name" value="Pyrroline-COOH_reductase"/>
</dbReference>
<dbReference type="InterPro" id="IPR028939">
    <property type="entry name" value="P5C_Rdtase_cat_N"/>
</dbReference>
<keyword evidence="3" id="KW-0560">Oxidoreductase</keyword>
<organism evidence="6">
    <name type="scientific">marine metagenome</name>
    <dbReference type="NCBI Taxonomy" id="408172"/>
    <lineage>
        <taxon>unclassified sequences</taxon>
        <taxon>metagenomes</taxon>
        <taxon>ecological metagenomes</taxon>
    </lineage>
</organism>
<dbReference type="PANTHER" id="PTHR11645">
    <property type="entry name" value="PYRROLINE-5-CARBOXYLATE REDUCTASE"/>
    <property type="match status" value="1"/>
</dbReference>
<dbReference type="FunFam" id="1.10.3730.10:FF:000001">
    <property type="entry name" value="Pyrroline-5-carboxylate reductase"/>
    <property type="match status" value="1"/>
</dbReference>
<dbReference type="PANTHER" id="PTHR11645:SF0">
    <property type="entry name" value="PYRROLINE-5-CARBOXYLATE REDUCTASE 3"/>
    <property type="match status" value="1"/>
</dbReference>
<evidence type="ECO:0000256" key="1">
    <source>
        <dbReference type="ARBA" id="ARBA00005525"/>
    </source>
</evidence>
<evidence type="ECO:0000259" key="4">
    <source>
        <dbReference type="Pfam" id="PF03807"/>
    </source>
</evidence>
<dbReference type="Pfam" id="PF14748">
    <property type="entry name" value="P5CR_dimer"/>
    <property type="match status" value="1"/>
</dbReference>
<evidence type="ECO:0000256" key="2">
    <source>
        <dbReference type="ARBA" id="ARBA00022857"/>
    </source>
</evidence>
<reference evidence="6" key="1">
    <citation type="submission" date="2018-05" db="EMBL/GenBank/DDBJ databases">
        <authorList>
            <person name="Lanie J.A."/>
            <person name="Ng W.-L."/>
            <person name="Kazmierczak K.M."/>
            <person name="Andrzejewski T.M."/>
            <person name="Davidsen T.M."/>
            <person name="Wayne K.J."/>
            <person name="Tettelin H."/>
            <person name="Glass J.I."/>
            <person name="Rusch D."/>
            <person name="Podicherti R."/>
            <person name="Tsui H.-C.T."/>
            <person name="Winkler M.E."/>
        </authorList>
    </citation>
    <scope>NUCLEOTIDE SEQUENCE</scope>
</reference>
<feature type="domain" description="Pyrroline-5-carboxylate reductase catalytic N-terminal" evidence="4">
    <location>
        <begin position="6"/>
        <end position="99"/>
    </location>
</feature>
<dbReference type="Gene3D" id="3.40.50.720">
    <property type="entry name" value="NAD(P)-binding Rossmann-like Domain"/>
    <property type="match status" value="1"/>
</dbReference>
<evidence type="ECO:0008006" key="7">
    <source>
        <dbReference type="Google" id="ProtNLM"/>
    </source>
</evidence>
<keyword evidence="2" id="KW-0521">NADP</keyword>
<name>A0A382DW09_9ZZZZ</name>
<evidence type="ECO:0000313" key="6">
    <source>
        <dbReference type="EMBL" id="SVB42329.1"/>
    </source>
</evidence>
<comment type="similarity">
    <text evidence="1">Belongs to the pyrroline-5-carboxylate reductase family.</text>
</comment>
<dbReference type="GO" id="GO:0055129">
    <property type="term" value="P:L-proline biosynthetic process"/>
    <property type="evidence" value="ECO:0007669"/>
    <property type="project" value="TreeGrafter"/>
</dbReference>
<evidence type="ECO:0000256" key="3">
    <source>
        <dbReference type="ARBA" id="ARBA00023002"/>
    </source>
</evidence>
<dbReference type="SUPFAM" id="SSF51735">
    <property type="entry name" value="NAD(P)-binding Rossmann-fold domains"/>
    <property type="match status" value="1"/>
</dbReference>